<evidence type="ECO:0000259" key="1">
    <source>
        <dbReference type="Pfam" id="PF00535"/>
    </source>
</evidence>
<dbReference type="InterPro" id="IPR050834">
    <property type="entry name" value="Glycosyltransf_2"/>
</dbReference>
<reference evidence="2 3" key="1">
    <citation type="submission" date="2017-03" db="EMBL/GenBank/DDBJ databases">
        <authorList>
            <person name="Afonso C.L."/>
            <person name="Miller P.J."/>
            <person name="Scott M.A."/>
            <person name="Spackman E."/>
            <person name="Goraichik I."/>
            <person name="Dimitrov K.M."/>
            <person name="Suarez D.L."/>
            <person name="Swayne D.E."/>
        </authorList>
    </citation>
    <scope>NUCLEOTIDE SEQUENCE [LARGE SCALE GENOMIC DNA]</scope>
    <source>
        <strain evidence="2">PRJEB14757</strain>
    </source>
</reference>
<dbReference type="Pfam" id="PF00535">
    <property type="entry name" value="Glycos_transf_2"/>
    <property type="match status" value="1"/>
</dbReference>
<dbReference type="SUPFAM" id="SSF53448">
    <property type="entry name" value="Nucleotide-diphospho-sugar transferases"/>
    <property type="match status" value="1"/>
</dbReference>
<organism evidence="2 3">
    <name type="scientific">Desulfamplus magnetovallimortis</name>
    <dbReference type="NCBI Taxonomy" id="1246637"/>
    <lineage>
        <taxon>Bacteria</taxon>
        <taxon>Pseudomonadati</taxon>
        <taxon>Thermodesulfobacteriota</taxon>
        <taxon>Desulfobacteria</taxon>
        <taxon>Desulfobacterales</taxon>
        <taxon>Desulfobacteraceae</taxon>
        <taxon>Desulfamplus</taxon>
    </lineage>
</organism>
<dbReference type="PANTHER" id="PTHR43685">
    <property type="entry name" value="GLYCOSYLTRANSFERASE"/>
    <property type="match status" value="1"/>
</dbReference>
<evidence type="ECO:0000313" key="2">
    <source>
        <dbReference type="EMBL" id="SLM30727.1"/>
    </source>
</evidence>
<dbReference type="Proteomes" id="UP000191931">
    <property type="component" value="Unassembled WGS sequence"/>
</dbReference>
<proteinExistence type="predicted"/>
<accession>A0A1W1HE08</accession>
<keyword evidence="3" id="KW-1185">Reference proteome</keyword>
<dbReference type="InterPro" id="IPR001173">
    <property type="entry name" value="Glyco_trans_2-like"/>
</dbReference>
<dbReference type="AlphaFoldDB" id="A0A1W1HE08"/>
<keyword evidence="2" id="KW-0808">Transferase</keyword>
<name>A0A1W1HE08_9BACT</name>
<dbReference type="Gene3D" id="3.90.550.10">
    <property type="entry name" value="Spore Coat Polysaccharide Biosynthesis Protein SpsA, Chain A"/>
    <property type="match status" value="1"/>
</dbReference>
<dbReference type="RefSeq" id="WP_222424168.1">
    <property type="nucleotide sequence ID" value="NZ_LT828564.1"/>
</dbReference>
<feature type="domain" description="Glycosyltransferase 2-like" evidence="1">
    <location>
        <begin position="39"/>
        <end position="167"/>
    </location>
</feature>
<dbReference type="EMBL" id="FWEV01000155">
    <property type="protein sequence ID" value="SLM30727.1"/>
    <property type="molecule type" value="Genomic_DNA"/>
</dbReference>
<dbReference type="InterPro" id="IPR029044">
    <property type="entry name" value="Nucleotide-diphossugar_trans"/>
</dbReference>
<dbReference type="GO" id="GO:0016740">
    <property type="term" value="F:transferase activity"/>
    <property type="evidence" value="ECO:0007669"/>
    <property type="project" value="UniProtKB-KW"/>
</dbReference>
<sequence>MSKTSVTSVVPPAPQSSPPIDTFGDERLFAAGINYPLLSVIITNYNYAQYVIETLESVIKQTYTHWECIVVDDVSMDDSVSRIKEFIDNAPPMEKEKFTLICRKTNGGQMEAFRDGLSKAQGNFCMMLDSDDVLLPDFMETHIKAHLGRRSVAFTSSNQYQIDGQGKVIAGDHPDHMSKGKYRYIPDTHLHKGYWIWATASSMVFRMDTLRLIMPDPGITFRICADYYIAHFANQLGNSLLIPSFHGCYRRHGENNFGSNPIVGAINSVGCLDQHPPHDEFRWTMINHIIKHYNKFYRIYMEKGIVKILCRLATLRELLKITEDNQEIFTRSTWLYIWQYICFHTPRWYKSRQKWQKRLITVPEEYFFNGKGENPFP</sequence>
<protein>
    <submittedName>
        <fullName evidence="2">Glycosyl transferase family 2</fullName>
    </submittedName>
</protein>
<gene>
    <name evidence="2" type="ORF">MTBBW1_2380051</name>
</gene>
<dbReference type="STRING" id="1246637.MTBBW1_2380051"/>
<dbReference type="PANTHER" id="PTHR43685:SF11">
    <property type="entry name" value="GLYCOSYLTRANSFERASE TAGX-RELATED"/>
    <property type="match status" value="1"/>
</dbReference>
<evidence type="ECO:0000313" key="3">
    <source>
        <dbReference type="Proteomes" id="UP000191931"/>
    </source>
</evidence>